<keyword evidence="5" id="KW-0732">Signal</keyword>
<keyword evidence="2 4" id="KW-0472">Membrane</keyword>
<comment type="caution">
    <text evidence="7">The sequence shown here is derived from an EMBL/GenBank/DDBJ whole genome shotgun (WGS) entry which is preliminary data.</text>
</comment>
<dbReference type="GO" id="GO:0009279">
    <property type="term" value="C:cell outer membrane"/>
    <property type="evidence" value="ECO:0007669"/>
    <property type="project" value="UniProtKB-SubCell"/>
</dbReference>
<organism evidence="7 8">
    <name type="scientific">Pseudaquabacterium pictum</name>
    <dbReference type="NCBI Taxonomy" id="2315236"/>
    <lineage>
        <taxon>Bacteria</taxon>
        <taxon>Pseudomonadati</taxon>
        <taxon>Pseudomonadota</taxon>
        <taxon>Betaproteobacteria</taxon>
        <taxon>Burkholderiales</taxon>
        <taxon>Sphaerotilaceae</taxon>
        <taxon>Pseudaquabacterium</taxon>
    </lineage>
</organism>
<evidence type="ECO:0000256" key="3">
    <source>
        <dbReference type="ARBA" id="ARBA00023237"/>
    </source>
</evidence>
<sequence length="174" mass="18718">MSLLHTLARAAMALALATPAAMAADGTAPPAERTVDEMVEQLATRPATTTRGLRNLVPVVRQIDLVVPFDFDSARLQAASRPQLQRLAEAMNSPRLVATRFKVQGHTDAKGAAAYNDDLSARRARAVADFLQTQGVTVDRLQAEGKGASELLDPARPESPDNRRVRIVAMEPTP</sequence>
<evidence type="ECO:0000313" key="8">
    <source>
        <dbReference type="Proteomes" id="UP000301751"/>
    </source>
</evidence>
<dbReference type="InterPro" id="IPR036737">
    <property type="entry name" value="OmpA-like_sf"/>
</dbReference>
<keyword evidence="8" id="KW-1185">Reference proteome</keyword>
<dbReference type="PRINTS" id="PR01021">
    <property type="entry name" value="OMPADOMAIN"/>
</dbReference>
<dbReference type="InterPro" id="IPR006664">
    <property type="entry name" value="OMP_bac"/>
</dbReference>
<evidence type="ECO:0000313" key="7">
    <source>
        <dbReference type="EMBL" id="GCL63110.1"/>
    </source>
</evidence>
<evidence type="ECO:0000256" key="2">
    <source>
        <dbReference type="ARBA" id="ARBA00023136"/>
    </source>
</evidence>
<protein>
    <recommendedName>
        <fullName evidence="6">OmpA-like domain-containing protein</fullName>
    </recommendedName>
</protein>
<dbReference type="Pfam" id="PF00691">
    <property type="entry name" value="OmpA"/>
    <property type="match status" value="1"/>
</dbReference>
<name>A0A480AQK8_9BURK</name>
<dbReference type="AlphaFoldDB" id="A0A480AQK8"/>
<evidence type="ECO:0000256" key="5">
    <source>
        <dbReference type="SAM" id="SignalP"/>
    </source>
</evidence>
<dbReference type="EMBL" id="BJCL01000004">
    <property type="protein sequence ID" value="GCL63110.1"/>
    <property type="molecule type" value="Genomic_DNA"/>
</dbReference>
<dbReference type="PROSITE" id="PS51123">
    <property type="entry name" value="OMPA_2"/>
    <property type="match status" value="1"/>
</dbReference>
<dbReference type="SUPFAM" id="SSF103088">
    <property type="entry name" value="OmpA-like"/>
    <property type="match status" value="1"/>
</dbReference>
<feature type="signal peptide" evidence="5">
    <location>
        <begin position="1"/>
        <end position="23"/>
    </location>
</feature>
<comment type="subcellular location">
    <subcellularLocation>
        <location evidence="1">Cell outer membrane</location>
    </subcellularLocation>
</comment>
<keyword evidence="3" id="KW-0998">Cell outer membrane</keyword>
<feature type="domain" description="OmpA-like" evidence="6">
    <location>
        <begin position="56"/>
        <end position="173"/>
    </location>
</feature>
<feature type="chain" id="PRO_5019805606" description="OmpA-like domain-containing protein" evidence="5">
    <location>
        <begin position="24"/>
        <end position="174"/>
    </location>
</feature>
<evidence type="ECO:0000256" key="4">
    <source>
        <dbReference type="PROSITE-ProRule" id="PRU00473"/>
    </source>
</evidence>
<dbReference type="InterPro" id="IPR006665">
    <property type="entry name" value="OmpA-like"/>
</dbReference>
<dbReference type="InterPro" id="IPR050330">
    <property type="entry name" value="Bact_OuterMem_StrucFunc"/>
</dbReference>
<proteinExistence type="predicted"/>
<dbReference type="Gene3D" id="3.30.1330.60">
    <property type="entry name" value="OmpA-like domain"/>
    <property type="match status" value="1"/>
</dbReference>
<dbReference type="Proteomes" id="UP000301751">
    <property type="component" value="Unassembled WGS sequence"/>
</dbReference>
<dbReference type="PANTHER" id="PTHR30329:SF21">
    <property type="entry name" value="LIPOPROTEIN YIAD-RELATED"/>
    <property type="match status" value="1"/>
</dbReference>
<dbReference type="PANTHER" id="PTHR30329">
    <property type="entry name" value="STATOR ELEMENT OF FLAGELLAR MOTOR COMPLEX"/>
    <property type="match status" value="1"/>
</dbReference>
<evidence type="ECO:0000256" key="1">
    <source>
        <dbReference type="ARBA" id="ARBA00004442"/>
    </source>
</evidence>
<reference evidence="8" key="1">
    <citation type="submission" date="2019-03" db="EMBL/GenBank/DDBJ databases">
        <title>Aquabacterium pictum sp.nov., the first bacteriochlorophyll a-containing freshwater bacterium in the genus Aquabacterium of the class Betaproteobacteria.</title>
        <authorList>
            <person name="Hirose S."/>
            <person name="Tank M."/>
            <person name="Hara E."/>
            <person name="Tamaki H."/>
            <person name="Takaichi S."/>
            <person name="Haruta S."/>
            <person name="Hanada S."/>
        </authorList>
    </citation>
    <scope>NUCLEOTIDE SEQUENCE [LARGE SCALE GENOMIC DNA]</scope>
    <source>
        <strain evidence="8">W35</strain>
    </source>
</reference>
<dbReference type="RefSeq" id="WP_228027055.1">
    <property type="nucleotide sequence ID" value="NZ_BJCL01000004.1"/>
</dbReference>
<accession>A0A480AQK8</accession>
<gene>
    <name evidence="7" type="ORF">AQPW35_21910</name>
</gene>
<evidence type="ECO:0000259" key="6">
    <source>
        <dbReference type="PROSITE" id="PS51123"/>
    </source>
</evidence>
<dbReference type="CDD" id="cd07185">
    <property type="entry name" value="OmpA_C-like"/>
    <property type="match status" value="1"/>
</dbReference>